<keyword evidence="3" id="KW-1185">Reference proteome</keyword>
<reference evidence="2" key="2">
    <citation type="submission" date="2022-06" db="UniProtKB">
        <authorList>
            <consortium name="EnsemblMetazoa"/>
        </authorList>
    </citation>
    <scope>IDENTIFICATION</scope>
</reference>
<feature type="region of interest" description="Disordered" evidence="1">
    <location>
        <begin position="643"/>
        <end position="670"/>
    </location>
</feature>
<reference evidence="3" key="1">
    <citation type="submission" date="2010-06" db="EMBL/GenBank/DDBJ databases">
        <authorList>
            <person name="Jiang H."/>
            <person name="Abraham K."/>
            <person name="Ali S."/>
            <person name="Alsbrooks S.L."/>
            <person name="Anim B.N."/>
            <person name="Anosike U.S."/>
            <person name="Attaway T."/>
            <person name="Bandaranaike D.P."/>
            <person name="Battles P.K."/>
            <person name="Bell S.N."/>
            <person name="Bell A.V."/>
            <person name="Beltran B."/>
            <person name="Bickham C."/>
            <person name="Bustamante Y."/>
            <person name="Caleb T."/>
            <person name="Canada A."/>
            <person name="Cardenas V."/>
            <person name="Carter K."/>
            <person name="Chacko J."/>
            <person name="Chandrabose M.N."/>
            <person name="Chavez D."/>
            <person name="Chavez A."/>
            <person name="Chen L."/>
            <person name="Chu H.-S."/>
            <person name="Claassen K.J."/>
            <person name="Cockrell R."/>
            <person name="Collins M."/>
            <person name="Cooper J.A."/>
            <person name="Cree A."/>
            <person name="Curry S.M."/>
            <person name="Da Y."/>
            <person name="Dao M.D."/>
            <person name="Das B."/>
            <person name="Davila M.-L."/>
            <person name="Davy-Carroll L."/>
            <person name="Denson S."/>
            <person name="Dinh H."/>
            <person name="Ebong V.E."/>
            <person name="Edwards J.R."/>
            <person name="Egan A."/>
            <person name="El-Daye J."/>
            <person name="Escobedo L."/>
            <person name="Fernandez S."/>
            <person name="Fernando P.R."/>
            <person name="Flagg N."/>
            <person name="Forbes L.D."/>
            <person name="Fowler R.G."/>
            <person name="Fu Q."/>
            <person name="Gabisi R.A."/>
            <person name="Ganer J."/>
            <person name="Garbino Pronczuk A."/>
            <person name="Garcia R.M."/>
            <person name="Garner T."/>
            <person name="Garrett T.E."/>
            <person name="Gonzalez D.A."/>
            <person name="Hamid H."/>
            <person name="Hawkins E.S."/>
            <person name="Hirani K."/>
            <person name="Hogues M.E."/>
            <person name="Hollins B."/>
            <person name="Hsiao C.-H."/>
            <person name="Jabil R."/>
            <person name="James M.L."/>
            <person name="Jhangiani S.N."/>
            <person name="Johnson B."/>
            <person name="Johnson Q."/>
            <person name="Joshi V."/>
            <person name="Kalu J.B."/>
            <person name="Kam C."/>
            <person name="Kashfia A."/>
            <person name="Keebler J."/>
            <person name="Kisamo H."/>
            <person name="Kovar C.L."/>
            <person name="Lago L.A."/>
            <person name="Lai C.-Y."/>
            <person name="Laidlaw J."/>
            <person name="Lara F."/>
            <person name="Le T.-K."/>
            <person name="Lee S.L."/>
            <person name="Legall F.H."/>
            <person name="Lemon S.J."/>
            <person name="Lewis L.R."/>
            <person name="Li B."/>
            <person name="Liu Y."/>
            <person name="Liu Y.-S."/>
            <person name="Lopez J."/>
            <person name="Lozado R.J."/>
            <person name="Lu J."/>
            <person name="Madu R.C."/>
            <person name="Maheshwari M."/>
            <person name="Maheshwari R."/>
            <person name="Malloy K."/>
            <person name="Martinez E."/>
            <person name="Mathew T."/>
            <person name="Mercado I.C."/>
            <person name="Mercado C."/>
            <person name="Meyer B."/>
            <person name="Montgomery K."/>
            <person name="Morgan M.B."/>
            <person name="Munidasa M."/>
            <person name="Nazareth L.V."/>
            <person name="Nelson J."/>
            <person name="Ng B.M."/>
            <person name="Nguyen N.B."/>
            <person name="Nguyen P.Q."/>
            <person name="Nguyen T."/>
            <person name="Obregon M."/>
            <person name="Okwuonu G.O."/>
            <person name="Onwere C.G."/>
            <person name="Orozco G."/>
            <person name="Parra A."/>
            <person name="Patel S."/>
            <person name="Patil S."/>
            <person name="Perez A."/>
            <person name="Perez Y."/>
            <person name="Pham C."/>
            <person name="Primus E.L."/>
            <person name="Pu L.-L."/>
            <person name="Puazo M."/>
            <person name="Qin X."/>
            <person name="Quiroz J.B."/>
            <person name="Reese J."/>
            <person name="Richards S."/>
            <person name="Rives C.M."/>
            <person name="Robberts R."/>
            <person name="Ruiz S.J."/>
            <person name="Ruiz M.J."/>
            <person name="Santibanez J."/>
            <person name="Schneider B.W."/>
            <person name="Sisson I."/>
            <person name="Smith M."/>
            <person name="Sodergren E."/>
            <person name="Song X.-Z."/>
            <person name="Song B.B."/>
            <person name="Summersgill H."/>
            <person name="Thelus R."/>
            <person name="Thornton R.D."/>
            <person name="Trejos Z.Y."/>
            <person name="Usmani K."/>
            <person name="Vattathil S."/>
            <person name="Villasana D."/>
            <person name="Walker D.L."/>
            <person name="Wang S."/>
            <person name="Wang K."/>
            <person name="White C.S."/>
            <person name="Williams A.C."/>
            <person name="Williamson J."/>
            <person name="Wilson K."/>
            <person name="Woghiren I.O."/>
            <person name="Woodworth J.R."/>
            <person name="Worley K.C."/>
            <person name="Wright R.A."/>
            <person name="Wu W."/>
            <person name="Young L."/>
            <person name="Zhang L."/>
            <person name="Zhang J."/>
            <person name="Zhu Y."/>
            <person name="Muzny D.M."/>
            <person name="Weinstock G."/>
            <person name="Gibbs R.A."/>
        </authorList>
    </citation>
    <scope>NUCLEOTIDE SEQUENCE [LARGE SCALE GENOMIC DNA]</scope>
    <source>
        <strain evidence="3">LSR1</strain>
    </source>
</reference>
<dbReference type="EnsemblMetazoa" id="XM_008180323.3">
    <property type="protein sequence ID" value="XP_008178545.1"/>
    <property type="gene ID" value="LOC100160271"/>
</dbReference>
<feature type="compositionally biased region" description="Basic and acidic residues" evidence="1">
    <location>
        <begin position="719"/>
        <end position="728"/>
    </location>
</feature>
<dbReference type="Proteomes" id="UP000007819">
    <property type="component" value="Chromosome A1"/>
</dbReference>
<dbReference type="AlphaFoldDB" id="A0A8R1WY67"/>
<dbReference type="EnsemblMetazoa" id="XM_008180324.3">
    <property type="protein sequence ID" value="XP_008178546.1"/>
    <property type="gene ID" value="LOC100160271"/>
</dbReference>
<feature type="region of interest" description="Disordered" evidence="1">
    <location>
        <begin position="511"/>
        <end position="555"/>
    </location>
</feature>
<proteinExistence type="predicted"/>
<sequence>MAGYVDQLTDAMGALSFDDDHWNELGLDNSIRTQLRKIENGFESIFSWDIQNLTGVRQNLMMNLIDKVREKQEIIIDKDDEFNLNRFYLQLVASYELYNSKNYHESYLEIESVLKFMETCKFDESNEQYSDAYYHIAHATNAYIALTLKIDSEKLLKNIKLINNFNRAEKSAVCAVKARIFMEYPPKGNDIALKFADRARTLHSTEPEWIIIWLKAKGRVRRYYEQFKMPGDDEIDAAEMLCSTKTKARLLIQASKLYMEAAFVNKLKNNQDESKRFYKLAYKITEKSVELAKDDTKQLYSCLLTCINYPKELLSKSMMENIITKLENVKNSRVDQVLGKYYLKHEKDYEKAKMHLSRAMAAGHFSSSLQLIKVECLLQPVDKFPLVKTLNMMYDVFPSPKRRLVILSQILIYYYYCENNPKEMMRFLKMYLDQEIDDTFKKRHLIFAHSFFKVNGFKPKQFLNVLCLKVKEIINKNKWNKEEKIMVDNTFDQLNKISKLHFYNSQYNDDSKTTFHTKNETNSKREYHNRKPYNNKKNESWRKQKVDDLSENVSNNSQQLQFASKHINQNKPLEKYSDLNIEPSTSEHKVIYNNLPIKKSIEPMNSLNNSDSIETKLKKFENKFSSLGNLHVVSIEKNSINKPFSSRTHGRGTNRYCGYKPSWRNQQDDSQNQDNYEIFHSHGIDSQHSQGYKNEYLKNQQDGNPRHKFGNRPLSSGSYKKDIDDTES</sequence>
<feature type="compositionally biased region" description="Basic and acidic residues" evidence="1">
    <location>
        <begin position="536"/>
        <end position="548"/>
    </location>
</feature>
<name>A0A8R1WY67_ACYPI</name>
<protein>
    <submittedName>
        <fullName evidence="2">Uncharacterized protein</fullName>
    </submittedName>
</protein>
<dbReference type="SUPFAM" id="SSF81901">
    <property type="entry name" value="HCP-like"/>
    <property type="match status" value="1"/>
</dbReference>
<dbReference type="GeneID" id="100160271"/>
<evidence type="ECO:0000313" key="2">
    <source>
        <dbReference type="EnsemblMetazoa" id="XP_008178546.1"/>
    </source>
</evidence>
<evidence type="ECO:0000256" key="1">
    <source>
        <dbReference type="SAM" id="MobiDB-lite"/>
    </source>
</evidence>
<dbReference type="OrthoDB" id="6598316at2759"/>
<feature type="region of interest" description="Disordered" evidence="1">
    <location>
        <begin position="696"/>
        <end position="728"/>
    </location>
</feature>
<dbReference type="RefSeq" id="XP_008178545.1">
    <property type="nucleotide sequence ID" value="XM_008180323.3"/>
</dbReference>
<dbReference type="RefSeq" id="XP_008178546.1">
    <property type="nucleotide sequence ID" value="XM_008180324.3"/>
</dbReference>
<dbReference type="KEGG" id="api:100160271"/>
<accession>A0A8R1WY67</accession>
<feature type="compositionally biased region" description="Basic and acidic residues" evidence="1">
    <location>
        <begin position="511"/>
        <end position="526"/>
    </location>
</feature>
<dbReference type="EnsemblMetazoa" id="XM_016800814.2">
    <property type="protein sequence ID" value="XP_016656303.1"/>
    <property type="gene ID" value="LOC100160271"/>
</dbReference>
<evidence type="ECO:0000313" key="3">
    <source>
        <dbReference type="Proteomes" id="UP000007819"/>
    </source>
</evidence>
<dbReference type="RefSeq" id="XP_016656303.1">
    <property type="nucleotide sequence ID" value="XM_016800814.2"/>
</dbReference>
<organism evidence="2 3">
    <name type="scientific">Acyrthosiphon pisum</name>
    <name type="common">Pea aphid</name>
    <dbReference type="NCBI Taxonomy" id="7029"/>
    <lineage>
        <taxon>Eukaryota</taxon>
        <taxon>Metazoa</taxon>
        <taxon>Ecdysozoa</taxon>
        <taxon>Arthropoda</taxon>
        <taxon>Hexapoda</taxon>
        <taxon>Insecta</taxon>
        <taxon>Pterygota</taxon>
        <taxon>Neoptera</taxon>
        <taxon>Paraneoptera</taxon>
        <taxon>Hemiptera</taxon>
        <taxon>Sternorrhyncha</taxon>
        <taxon>Aphidomorpha</taxon>
        <taxon>Aphidoidea</taxon>
        <taxon>Aphididae</taxon>
        <taxon>Macrosiphini</taxon>
        <taxon>Acyrthosiphon</taxon>
    </lineage>
</organism>